<dbReference type="EMBL" id="MZGW01000002">
    <property type="protein sequence ID" value="OPJ56260.1"/>
    <property type="molecule type" value="Genomic_DNA"/>
</dbReference>
<sequence length="153" mass="16943">MLYIIISILAGVCVVLSRIVNFSLSKTTGVFQSTFFNYMVGFIFAFIFLFVSGESLNISSLKFESIPYWAYLGGAIGVLIVALSSYITPRISAFYLTLFVFIGQLFVGVAIDYFTLNILSIGKVVGGVLVLIGLAYNLILDKEQEHLILNREQ</sequence>
<dbReference type="RefSeq" id="WP_079411206.1">
    <property type="nucleotide sequence ID" value="NZ_MZGW01000002.1"/>
</dbReference>
<accession>A0A1V4I8R8</accession>
<dbReference type="STRING" id="29349.CLOTH_06640"/>
<dbReference type="Pfam" id="PF04657">
    <property type="entry name" value="DMT_YdcZ"/>
    <property type="match status" value="1"/>
</dbReference>
<proteinExistence type="predicted"/>
<dbReference type="OrthoDB" id="1654616at2"/>
<keyword evidence="1" id="KW-0472">Membrane</keyword>
<organism evidence="2 3">
    <name type="scientific">Alkalithermobacter paradoxus</name>
    <dbReference type="NCBI Taxonomy" id="29349"/>
    <lineage>
        <taxon>Bacteria</taxon>
        <taxon>Bacillati</taxon>
        <taxon>Bacillota</taxon>
        <taxon>Clostridia</taxon>
        <taxon>Peptostreptococcales</taxon>
        <taxon>Tepidibacteraceae</taxon>
        <taxon>Alkalithermobacter</taxon>
    </lineage>
</organism>
<gene>
    <name evidence="2" type="ORF">CLOTH_06640</name>
</gene>
<feature type="transmembrane region" description="Helical" evidence="1">
    <location>
        <begin position="93"/>
        <end position="114"/>
    </location>
</feature>
<evidence type="ECO:0008006" key="4">
    <source>
        <dbReference type="Google" id="ProtNLM"/>
    </source>
</evidence>
<dbReference type="PANTHER" id="PTHR34821:SF2">
    <property type="entry name" value="INNER MEMBRANE PROTEIN YDCZ"/>
    <property type="match status" value="1"/>
</dbReference>
<evidence type="ECO:0000256" key="1">
    <source>
        <dbReference type="SAM" id="Phobius"/>
    </source>
</evidence>
<dbReference type="GO" id="GO:0005886">
    <property type="term" value="C:plasma membrane"/>
    <property type="evidence" value="ECO:0007669"/>
    <property type="project" value="TreeGrafter"/>
</dbReference>
<keyword evidence="1" id="KW-0812">Transmembrane</keyword>
<feature type="transmembrane region" description="Helical" evidence="1">
    <location>
        <begin position="35"/>
        <end position="56"/>
    </location>
</feature>
<reference evidence="2 3" key="1">
    <citation type="submission" date="2017-03" db="EMBL/GenBank/DDBJ databases">
        <title>Genome sequence of Clostridium thermoalcaliphilum DSM 7309.</title>
        <authorList>
            <person name="Poehlein A."/>
            <person name="Daniel R."/>
        </authorList>
    </citation>
    <scope>NUCLEOTIDE SEQUENCE [LARGE SCALE GENOMIC DNA]</scope>
    <source>
        <strain evidence="2 3">DSM 7309</strain>
    </source>
</reference>
<keyword evidence="1" id="KW-1133">Transmembrane helix</keyword>
<feature type="transmembrane region" description="Helical" evidence="1">
    <location>
        <begin position="68"/>
        <end position="87"/>
    </location>
</feature>
<keyword evidence="3" id="KW-1185">Reference proteome</keyword>
<dbReference type="PANTHER" id="PTHR34821">
    <property type="entry name" value="INNER MEMBRANE PROTEIN YDCZ"/>
    <property type="match status" value="1"/>
</dbReference>
<comment type="caution">
    <text evidence="2">The sequence shown here is derived from an EMBL/GenBank/DDBJ whole genome shotgun (WGS) entry which is preliminary data.</text>
</comment>
<evidence type="ECO:0000313" key="2">
    <source>
        <dbReference type="EMBL" id="OPJ56260.1"/>
    </source>
</evidence>
<dbReference type="InterPro" id="IPR006750">
    <property type="entry name" value="YdcZ"/>
</dbReference>
<evidence type="ECO:0000313" key="3">
    <source>
        <dbReference type="Proteomes" id="UP000190140"/>
    </source>
</evidence>
<name>A0A1V4I8R8_9FIRM</name>
<dbReference type="AlphaFoldDB" id="A0A1V4I8R8"/>
<dbReference type="Proteomes" id="UP000190140">
    <property type="component" value="Unassembled WGS sequence"/>
</dbReference>
<protein>
    <recommendedName>
        <fullName evidence="4">EamA-like transporter family protein</fullName>
    </recommendedName>
</protein>
<feature type="transmembrane region" description="Helical" evidence="1">
    <location>
        <begin position="121"/>
        <end position="139"/>
    </location>
</feature>